<dbReference type="PANTHER" id="PTHR37693:SF1">
    <property type="entry name" value="INTEGRAL MEMBRANE PROTEIN"/>
    <property type="match status" value="1"/>
</dbReference>
<feature type="transmembrane region" description="Helical" evidence="6">
    <location>
        <begin position="7"/>
        <end position="26"/>
    </location>
</feature>
<feature type="transmembrane region" description="Helical" evidence="6">
    <location>
        <begin position="232"/>
        <end position="251"/>
    </location>
</feature>
<comment type="similarity">
    <text evidence="6">Belongs to the LPG synthase family.</text>
</comment>
<keyword evidence="4 6" id="KW-1133">Transmembrane helix</keyword>
<evidence type="ECO:0000256" key="3">
    <source>
        <dbReference type="ARBA" id="ARBA00022692"/>
    </source>
</evidence>
<evidence type="ECO:0000256" key="2">
    <source>
        <dbReference type="ARBA" id="ARBA00022475"/>
    </source>
</evidence>
<dbReference type="RefSeq" id="WP_117453567.1">
    <property type="nucleotide sequence ID" value="NZ_JAKVPQ010000010.1"/>
</dbReference>
<feature type="transmembrane region" description="Helical" evidence="6">
    <location>
        <begin position="263"/>
        <end position="283"/>
    </location>
</feature>
<dbReference type="EC" id="2.3.2.3" evidence="6"/>
<feature type="transmembrane region" description="Helical" evidence="6">
    <location>
        <begin position="156"/>
        <end position="177"/>
    </location>
</feature>
<keyword evidence="3 6" id="KW-0812">Transmembrane</keyword>
<keyword evidence="6" id="KW-0443">Lipid metabolism</keyword>
<feature type="transmembrane region" description="Helical" evidence="6">
    <location>
        <begin position="311"/>
        <end position="331"/>
    </location>
</feature>
<comment type="caution">
    <text evidence="7">The sequence shown here is derived from an EMBL/GenBank/DDBJ whole genome shotgun (WGS) entry which is preliminary data.</text>
</comment>
<protein>
    <recommendedName>
        <fullName evidence="6">Phosphatidylglycerol lysyltransferase</fullName>
        <ecNumber evidence="6">2.3.2.3</ecNumber>
    </recommendedName>
    <alternativeName>
        <fullName evidence="6">Lysylphosphatidylglycerol synthase</fullName>
    </alternativeName>
</protein>
<name>A0ABS9R8L3_9FIRM</name>
<organism evidence="7 8">
    <name type="scientific">Amedibacillus hominis</name>
    <dbReference type="NCBI Taxonomy" id="2897776"/>
    <lineage>
        <taxon>Bacteria</taxon>
        <taxon>Bacillati</taxon>
        <taxon>Bacillota</taxon>
        <taxon>Erysipelotrichia</taxon>
        <taxon>Erysipelotrichales</taxon>
        <taxon>Erysipelotrichaceae</taxon>
        <taxon>Amedibacillus</taxon>
    </lineage>
</organism>
<accession>A0ABS9R8L3</accession>
<comment type="catalytic activity">
    <reaction evidence="6">
        <text>L-lysyl-tRNA(Lys) + a 1,2-diacyl-sn-glycero-3-phospho-(1'-sn-glycerol) = a 1,2-diacyl-sn-glycero-3-phospho-1'-(3'-O-L-lysyl)-sn-glycerol + tRNA(Lys)</text>
        <dbReference type="Rhea" id="RHEA:10668"/>
        <dbReference type="Rhea" id="RHEA-COMP:9696"/>
        <dbReference type="Rhea" id="RHEA-COMP:9697"/>
        <dbReference type="ChEBI" id="CHEBI:64716"/>
        <dbReference type="ChEBI" id="CHEBI:75792"/>
        <dbReference type="ChEBI" id="CHEBI:78442"/>
        <dbReference type="ChEBI" id="CHEBI:78529"/>
        <dbReference type="EC" id="2.3.2.3"/>
    </reaction>
</comment>
<comment type="subcellular location">
    <subcellularLocation>
        <location evidence="1 6">Cell membrane</location>
        <topology evidence="1 6">Multi-pass membrane protein</topology>
    </subcellularLocation>
</comment>
<dbReference type="EMBL" id="JAKVPQ010000010">
    <property type="protein sequence ID" value="MCH4286006.1"/>
    <property type="molecule type" value="Genomic_DNA"/>
</dbReference>
<feature type="transmembrane region" description="Helical" evidence="6">
    <location>
        <begin position="129"/>
        <end position="150"/>
    </location>
</feature>
<dbReference type="InterPro" id="IPR022791">
    <property type="entry name" value="L-PG_synthase/AglD"/>
</dbReference>
<keyword evidence="6" id="KW-0046">Antibiotic resistance</keyword>
<dbReference type="Proteomes" id="UP001202402">
    <property type="component" value="Unassembled WGS sequence"/>
</dbReference>
<keyword evidence="8" id="KW-1185">Reference proteome</keyword>
<evidence type="ECO:0000256" key="4">
    <source>
        <dbReference type="ARBA" id="ARBA00022989"/>
    </source>
</evidence>
<evidence type="ECO:0000313" key="7">
    <source>
        <dbReference type="EMBL" id="MCH4286006.1"/>
    </source>
</evidence>
<evidence type="ECO:0000256" key="5">
    <source>
        <dbReference type="ARBA" id="ARBA00023136"/>
    </source>
</evidence>
<evidence type="ECO:0000313" key="8">
    <source>
        <dbReference type="Proteomes" id="UP001202402"/>
    </source>
</evidence>
<comment type="function">
    <text evidence="6">Catalyzes the transfer of a lysyl group from L-lysyl-tRNA(Lys) to membrane-bound phosphatidylglycerol (PG), which produces lysylphosphatidylglycerol (LPG), a major component of the bacterial membrane with a positive net charge. LPG synthesis contributes to bacterial virulence as it is involved in the resistance mechanism against cationic antimicrobial peptides (CAMP) produces by the host's immune system (defensins, cathelicidins) and by the competing microorganisms.</text>
</comment>
<keyword evidence="6" id="KW-0808">Transferase</keyword>
<dbReference type="Pfam" id="PF03706">
    <property type="entry name" value="LPG_synthase_TM"/>
    <property type="match status" value="1"/>
</dbReference>
<dbReference type="PANTHER" id="PTHR37693">
    <property type="entry name" value="PHOSPHATIDYLGLYCEROL LYSYLTRANSFERASE"/>
    <property type="match status" value="1"/>
</dbReference>
<sequence>MKKKNKQYIKTLVIIAFLITVLYLLLKDDYQMILSALSKLHMMDVFLLALLAASPYMINGIVLTKLCRQIHSSYTYKDGLINGWVSLFLMNISASALAKGGQLILMKAKKISYDHGCGILMLDQMLYQISYAVFSFMILLCSSSYLAVHYPKELPFAWAGICIGIIPIAAMLFLFLYPKLPALVIRLLHFCITKFHLKIDEAMLCEKINTFSNAVWACYPKSRKEKINALKIILWQIFRLFLRHILPFFIAYALTLPVNLHNFFMYFMASVFIDLILSSLPVYGKHGVAESSFILVFTPFVNKVNAASMMLLWRILTFYVNTLIGAVFTMLCKDIDVKEVKESFINR</sequence>
<proteinExistence type="inferred from homology"/>
<dbReference type="NCBIfam" id="TIGR00374">
    <property type="entry name" value="flippase-like domain"/>
    <property type="match status" value="1"/>
</dbReference>
<keyword evidence="5 6" id="KW-0472">Membrane</keyword>
<evidence type="ECO:0000256" key="1">
    <source>
        <dbReference type="ARBA" id="ARBA00004651"/>
    </source>
</evidence>
<feature type="transmembrane region" description="Helical" evidence="6">
    <location>
        <begin position="46"/>
        <end position="67"/>
    </location>
</feature>
<reference evidence="7 8" key="1">
    <citation type="submission" date="2022-02" db="EMBL/GenBank/DDBJ databases">
        <title>Genome of Erysipelotrichaceae sp. nov. NSJ-176 isolated from human feces.</title>
        <authorList>
            <person name="Abdugheni R."/>
        </authorList>
    </citation>
    <scope>NUCLEOTIDE SEQUENCE [LARGE SCALE GENOMIC DNA]</scope>
    <source>
        <strain evidence="7 8">NSJ-176</strain>
    </source>
</reference>
<gene>
    <name evidence="6" type="primary">mprF</name>
    <name evidence="7" type="ORF">LQE99_12830</name>
</gene>
<evidence type="ECO:0000256" key="6">
    <source>
        <dbReference type="RuleBase" id="RU363042"/>
    </source>
</evidence>
<keyword evidence="2" id="KW-1003">Cell membrane</keyword>